<keyword evidence="2" id="KW-0449">Lipoprotein</keyword>
<dbReference type="InterPro" id="IPR011755">
    <property type="entry name" value="CHP02269_MYXXA"/>
</dbReference>
<gene>
    <name evidence="2" type="ORF">D7X12_00345</name>
</gene>
<dbReference type="EMBL" id="RAWG01000002">
    <property type="protein sequence ID" value="RKH48243.1"/>
    <property type="molecule type" value="Genomic_DNA"/>
</dbReference>
<proteinExistence type="predicted"/>
<feature type="signal peptide" evidence="1">
    <location>
        <begin position="1"/>
        <end position="24"/>
    </location>
</feature>
<dbReference type="OrthoDB" id="5519168at2"/>
<protein>
    <submittedName>
        <fullName evidence="2">TIGR02269 family lipoprotein</fullName>
    </submittedName>
</protein>
<reference evidence="3" key="1">
    <citation type="submission" date="2018-09" db="EMBL/GenBank/DDBJ databases">
        <authorList>
            <person name="Livingstone P.G."/>
            <person name="Whitworth D.E."/>
        </authorList>
    </citation>
    <scope>NUCLEOTIDE SEQUENCE [LARGE SCALE GENOMIC DNA]</scope>
    <source>
        <strain evidence="3">CA040B</strain>
    </source>
</reference>
<name>A0A3A8NW01_9BACT</name>
<dbReference type="NCBIfam" id="TIGR02269">
    <property type="entry name" value="TIGR02269 family lipoprotein"/>
    <property type="match status" value="1"/>
</dbReference>
<organism evidence="2 3">
    <name type="scientific">Corallococcus sicarius</name>
    <dbReference type="NCBI Taxonomy" id="2316726"/>
    <lineage>
        <taxon>Bacteria</taxon>
        <taxon>Pseudomonadati</taxon>
        <taxon>Myxococcota</taxon>
        <taxon>Myxococcia</taxon>
        <taxon>Myxococcales</taxon>
        <taxon>Cystobacterineae</taxon>
        <taxon>Myxococcaceae</taxon>
        <taxon>Corallococcus</taxon>
    </lineage>
</organism>
<comment type="caution">
    <text evidence="2">The sequence shown here is derived from an EMBL/GenBank/DDBJ whole genome shotgun (WGS) entry which is preliminary data.</text>
</comment>
<evidence type="ECO:0000313" key="3">
    <source>
        <dbReference type="Proteomes" id="UP000273405"/>
    </source>
</evidence>
<accession>A0A3A8NW01</accession>
<feature type="chain" id="PRO_5017466901" evidence="1">
    <location>
        <begin position="25"/>
        <end position="233"/>
    </location>
</feature>
<keyword evidence="1" id="KW-0732">Signal</keyword>
<dbReference type="RefSeq" id="WP_120623267.1">
    <property type="nucleotide sequence ID" value="NZ_RAWG01000002.1"/>
</dbReference>
<dbReference type="Pfam" id="PF09533">
    <property type="entry name" value="DUF2380"/>
    <property type="match status" value="1"/>
</dbReference>
<keyword evidence="3" id="KW-1185">Reference proteome</keyword>
<evidence type="ECO:0000313" key="2">
    <source>
        <dbReference type="EMBL" id="RKH48243.1"/>
    </source>
</evidence>
<sequence length="233" mass="26691">MRGGWLWVFLLAGCASAPMTPAFSPEQAWAEADESQECEDRDEDQCLAHVCEDDVCALFRCEDLAPNRVVRTRGATAAVPVFVAPGSGPQRNWGSAQGLPGDAVPVMVFRWHPREKLPSELRRQEAKEAWAKRPKERHHMFPQAFKDHFVRKDINIHKYVLLVDAEVHARIHRGAKGGPWNKDWKDFIEDEGDKAGIPRHFEHASWMIQKYGLFGLTMTYWQQVDLMPMPFEN</sequence>
<evidence type="ECO:0000256" key="1">
    <source>
        <dbReference type="SAM" id="SignalP"/>
    </source>
</evidence>
<dbReference type="Proteomes" id="UP000273405">
    <property type="component" value="Unassembled WGS sequence"/>
</dbReference>
<dbReference type="AlphaFoldDB" id="A0A3A8NW01"/>